<reference evidence="1" key="1">
    <citation type="submission" date="2020-05" db="EMBL/GenBank/DDBJ databases">
        <title>Large-scale comparative analyses of tick genomes elucidate their genetic diversity and vector capacities.</title>
        <authorList>
            <person name="Jia N."/>
            <person name="Wang J."/>
            <person name="Shi W."/>
            <person name="Du L."/>
            <person name="Sun Y."/>
            <person name="Zhan W."/>
            <person name="Jiang J."/>
            <person name="Wang Q."/>
            <person name="Zhang B."/>
            <person name="Ji P."/>
            <person name="Sakyi L.B."/>
            <person name="Cui X."/>
            <person name="Yuan T."/>
            <person name="Jiang B."/>
            <person name="Yang W."/>
            <person name="Lam T.T.-Y."/>
            <person name="Chang Q."/>
            <person name="Ding S."/>
            <person name="Wang X."/>
            <person name="Zhu J."/>
            <person name="Ruan X."/>
            <person name="Zhao L."/>
            <person name="Wei J."/>
            <person name="Que T."/>
            <person name="Du C."/>
            <person name="Cheng J."/>
            <person name="Dai P."/>
            <person name="Han X."/>
            <person name="Huang E."/>
            <person name="Gao Y."/>
            <person name="Liu J."/>
            <person name="Shao H."/>
            <person name="Ye R."/>
            <person name="Li L."/>
            <person name="Wei W."/>
            <person name="Wang X."/>
            <person name="Wang C."/>
            <person name="Yang T."/>
            <person name="Huo Q."/>
            <person name="Li W."/>
            <person name="Guo W."/>
            <person name="Chen H."/>
            <person name="Zhou L."/>
            <person name="Ni X."/>
            <person name="Tian J."/>
            <person name="Zhou Y."/>
            <person name="Sheng Y."/>
            <person name="Liu T."/>
            <person name="Pan Y."/>
            <person name="Xia L."/>
            <person name="Li J."/>
            <person name="Zhao F."/>
            <person name="Cao W."/>
        </authorList>
    </citation>
    <scope>NUCLEOTIDE SEQUENCE</scope>
    <source>
        <strain evidence="1">Hyas-2018</strain>
    </source>
</reference>
<sequence>MTEARAAVTHFAGRLGQLELLYDSAINWASYKKWVTSFLMVNPVTDSNKVHADFSIVDPKTYGLLKSFTARELPFTKNFEVVEKGVRDQLSQKVFVIRERARFHRSCQKNASPYLVMSPSFANCRKPTVLEARFTSILGNTSCAACCEKTFSECFSRKIAS</sequence>
<gene>
    <name evidence="1" type="ORF">HPB50_016055</name>
</gene>
<accession>A0ACB7RXX8</accession>
<organism evidence="1 2">
    <name type="scientific">Hyalomma asiaticum</name>
    <name type="common">Tick</name>
    <dbReference type="NCBI Taxonomy" id="266040"/>
    <lineage>
        <taxon>Eukaryota</taxon>
        <taxon>Metazoa</taxon>
        <taxon>Ecdysozoa</taxon>
        <taxon>Arthropoda</taxon>
        <taxon>Chelicerata</taxon>
        <taxon>Arachnida</taxon>
        <taxon>Acari</taxon>
        <taxon>Parasitiformes</taxon>
        <taxon>Ixodida</taxon>
        <taxon>Ixodoidea</taxon>
        <taxon>Ixodidae</taxon>
        <taxon>Hyalomminae</taxon>
        <taxon>Hyalomma</taxon>
    </lineage>
</organism>
<dbReference type="Proteomes" id="UP000821845">
    <property type="component" value="Chromosome 7"/>
</dbReference>
<protein>
    <submittedName>
        <fullName evidence="1">Uncharacterized protein</fullName>
    </submittedName>
</protein>
<proteinExistence type="predicted"/>
<name>A0ACB7RXX8_HYAAI</name>
<comment type="caution">
    <text evidence="1">The sequence shown here is derived from an EMBL/GenBank/DDBJ whole genome shotgun (WGS) entry which is preliminary data.</text>
</comment>
<evidence type="ECO:0000313" key="1">
    <source>
        <dbReference type="EMBL" id="KAH6926268.1"/>
    </source>
</evidence>
<evidence type="ECO:0000313" key="2">
    <source>
        <dbReference type="Proteomes" id="UP000821845"/>
    </source>
</evidence>
<dbReference type="EMBL" id="CM023487">
    <property type="protein sequence ID" value="KAH6926268.1"/>
    <property type="molecule type" value="Genomic_DNA"/>
</dbReference>
<keyword evidence="2" id="KW-1185">Reference proteome</keyword>